<proteinExistence type="predicted"/>
<evidence type="ECO:0000313" key="2">
    <source>
        <dbReference type="Proteomes" id="UP000055045"/>
    </source>
</evidence>
<comment type="caution">
    <text evidence="1">The sequence shown here is derived from an EMBL/GenBank/DDBJ whole genome shotgun (WGS) entry which is preliminary data.</text>
</comment>
<dbReference type="Proteomes" id="UP000055045">
    <property type="component" value="Unassembled WGS sequence"/>
</dbReference>
<organism evidence="1 2">
    <name type="scientific">Penicillium freii</name>
    <dbReference type="NCBI Taxonomy" id="48697"/>
    <lineage>
        <taxon>Eukaryota</taxon>
        <taxon>Fungi</taxon>
        <taxon>Dikarya</taxon>
        <taxon>Ascomycota</taxon>
        <taxon>Pezizomycotina</taxon>
        <taxon>Eurotiomycetes</taxon>
        <taxon>Eurotiomycetidae</taxon>
        <taxon>Eurotiales</taxon>
        <taxon>Aspergillaceae</taxon>
        <taxon>Penicillium</taxon>
    </lineage>
</organism>
<keyword evidence="2" id="KW-1185">Reference proteome</keyword>
<evidence type="ECO:0000313" key="1">
    <source>
        <dbReference type="EMBL" id="KUM66325.1"/>
    </source>
</evidence>
<name>A0A101MTC7_PENFR</name>
<reference evidence="1 2" key="1">
    <citation type="submission" date="2015-10" db="EMBL/GenBank/DDBJ databases">
        <title>Genome sequencing of Penicillium freii.</title>
        <authorList>
            <person name="Nguyen H.D."/>
            <person name="Visagie C.M."/>
            <person name="Seifert K.A."/>
        </authorList>
    </citation>
    <scope>NUCLEOTIDE SEQUENCE [LARGE SCALE GENOMIC DNA]</scope>
    <source>
        <strain evidence="1 2">DAOM 242723</strain>
    </source>
</reference>
<accession>A0A101MTC7</accession>
<dbReference type="AlphaFoldDB" id="A0A101MTC7"/>
<sequence>MEWDGEMRKEKGLCSLDSFSIYIVQMLLFNYIEHLYSQTNYIGDVADKITASDWWRCDKLQLADSELGVYFISILREIIGEESMY</sequence>
<gene>
    <name evidence="1" type="ORF">ACN42_g707</name>
</gene>
<dbReference type="EMBL" id="LLXE01000010">
    <property type="protein sequence ID" value="KUM66325.1"/>
    <property type="molecule type" value="Genomic_DNA"/>
</dbReference>
<protein>
    <submittedName>
        <fullName evidence="1">Uncharacterized protein</fullName>
    </submittedName>
</protein>